<dbReference type="EMBL" id="LR796866">
    <property type="protein sequence ID" value="CAB4171483.1"/>
    <property type="molecule type" value="Genomic_DNA"/>
</dbReference>
<proteinExistence type="predicted"/>
<accession>A0A6J5SGW9</accession>
<evidence type="ECO:0000313" key="2">
    <source>
        <dbReference type="EMBL" id="CAB4171483.1"/>
    </source>
</evidence>
<evidence type="ECO:0000313" key="5">
    <source>
        <dbReference type="EMBL" id="CAB4213563.1"/>
    </source>
</evidence>
<evidence type="ECO:0000313" key="6">
    <source>
        <dbReference type="EMBL" id="CAB4218333.1"/>
    </source>
</evidence>
<reference evidence="5" key="1">
    <citation type="submission" date="2020-05" db="EMBL/GenBank/DDBJ databases">
        <authorList>
            <person name="Chiriac C."/>
            <person name="Salcher M."/>
            <person name="Ghai R."/>
            <person name="Kavagutti S V."/>
        </authorList>
    </citation>
    <scope>NUCLEOTIDE SEQUENCE</scope>
</reference>
<sequence>MGFFSFLSKNKNNLSSQSLEALYCMINGAIDCKKDGITPDITDEQAMKVAAEIKRKINLLDFNK</sequence>
<evidence type="ECO:0000313" key="4">
    <source>
        <dbReference type="EMBL" id="CAB4199568.1"/>
    </source>
</evidence>
<dbReference type="EMBL" id="LR796778">
    <property type="protein sequence ID" value="CAB4165068.1"/>
    <property type="molecule type" value="Genomic_DNA"/>
</dbReference>
<protein>
    <submittedName>
        <fullName evidence="5">Uncharacterized protein</fullName>
    </submittedName>
</protein>
<organism evidence="5">
    <name type="scientific">uncultured Caudovirales phage</name>
    <dbReference type="NCBI Taxonomy" id="2100421"/>
    <lineage>
        <taxon>Viruses</taxon>
        <taxon>Duplodnaviria</taxon>
        <taxon>Heunggongvirae</taxon>
        <taxon>Uroviricota</taxon>
        <taxon>Caudoviricetes</taxon>
        <taxon>Peduoviridae</taxon>
        <taxon>Maltschvirus</taxon>
        <taxon>Maltschvirus maltsch</taxon>
    </lineage>
</organism>
<gene>
    <name evidence="3" type="ORF">UFOVP1001_12</name>
    <name evidence="4" type="ORF">UFOVP1338_64</name>
    <name evidence="5" type="ORF">UFOVP1447_59</name>
    <name evidence="6" type="ORF">UFOVP1599_55</name>
    <name evidence="1" type="ORF">UFOVP827_9</name>
    <name evidence="2" type="ORF">UFOVP916_54</name>
</gene>
<evidence type="ECO:0000313" key="3">
    <source>
        <dbReference type="EMBL" id="CAB4177293.1"/>
    </source>
</evidence>
<evidence type="ECO:0000313" key="1">
    <source>
        <dbReference type="EMBL" id="CAB4165068.1"/>
    </source>
</evidence>
<name>A0A6J5SGW9_9CAUD</name>
<dbReference type="EMBL" id="LR797398">
    <property type="protein sequence ID" value="CAB4213563.1"/>
    <property type="molecule type" value="Genomic_DNA"/>
</dbReference>
<dbReference type="EMBL" id="LR797284">
    <property type="protein sequence ID" value="CAB4199568.1"/>
    <property type="molecule type" value="Genomic_DNA"/>
</dbReference>
<dbReference type="EMBL" id="LR797462">
    <property type="protein sequence ID" value="CAB4218333.1"/>
    <property type="molecule type" value="Genomic_DNA"/>
</dbReference>
<dbReference type="EMBL" id="LR796950">
    <property type="protein sequence ID" value="CAB4177293.1"/>
    <property type="molecule type" value="Genomic_DNA"/>
</dbReference>